<protein>
    <recommendedName>
        <fullName evidence="6">Ribosomal RNA large subunit methyltransferase K/L</fullName>
    </recommendedName>
    <domain>
        <recommendedName>
            <fullName evidence="6">23S rRNA m2G2445 methyltransferase</fullName>
            <ecNumber evidence="6">2.1.1.173</ecNumber>
        </recommendedName>
        <alternativeName>
            <fullName evidence="6">rRNA (guanine-N(2)-)-methyltransferase RlmL</fullName>
        </alternativeName>
    </domain>
    <domain>
        <recommendedName>
            <fullName evidence="6">23S rRNA m7G2069 methyltransferase</fullName>
            <ecNumber evidence="6">2.1.1.264</ecNumber>
        </recommendedName>
        <alternativeName>
            <fullName evidence="6">rRNA (guanine-N(7)-)-methyltransferase RlmK</fullName>
        </alternativeName>
    </domain>
</protein>
<keyword evidence="1 6" id="KW-0963">Cytoplasm</keyword>
<keyword evidence="3 6" id="KW-0489">Methyltransferase</keyword>
<gene>
    <name evidence="9" type="primary">rlmKL</name>
    <name evidence="6" type="synonym">rlmL</name>
    <name evidence="9" type="ORF">FQP85_02650</name>
</gene>
<evidence type="ECO:0000256" key="4">
    <source>
        <dbReference type="ARBA" id="ARBA00022679"/>
    </source>
</evidence>
<evidence type="ECO:0000256" key="5">
    <source>
        <dbReference type="ARBA" id="ARBA00022691"/>
    </source>
</evidence>
<dbReference type="PIRSF" id="PIRSF037618">
    <property type="entry name" value="RNA_Mtase_bacteria_prd"/>
    <property type="match status" value="1"/>
</dbReference>
<keyword evidence="2 6" id="KW-0698">rRNA processing</keyword>
<keyword evidence="10" id="KW-1185">Reference proteome</keyword>
<evidence type="ECO:0000256" key="6">
    <source>
        <dbReference type="HAMAP-Rule" id="MF_01858"/>
    </source>
</evidence>
<dbReference type="Pfam" id="PF01170">
    <property type="entry name" value="UPF0020"/>
    <property type="match status" value="1"/>
</dbReference>
<dbReference type="Pfam" id="PF10672">
    <property type="entry name" value="Methyltrans_SAM"/>
    <property type="match status" value="1"/>
</dbReference>
<evidence type="ECO:0000256" key="7">
    <source>
        <dbReference type="PROSITE-ProRule" id="PRU00529"/>
    </source>
</evidence>
<feature type="domain" description="THUMP" evidence="8">
    <location>
        <begin position="42"/>
        <end position="154"/>
    </location>
</feature>
<accession>A0ABY3FHY4</accession>
<dbReference type="Pfam" id="PF02926">
    <property type="entry name" value="THUMP"/>
    <property type="match status" value="1"/>
</dbReference>
<dbReference type="PANTHER" id="PTHR47313:SF1">
    <property type="entry name" value="RIBOSOMAL RNA LARGE SUBUNIT METHYLTRANSFERASE K_L"/>
    <property type="match status" value="1"/>
</dbReference>
<dbReference type="RefSeq" id="WP_145233826.1">
    <property type="nucleotide sequence ID" value="NZ_VNFF01000002.1"/>
</dbReference>
<dbReference type="GO" id="GO:0052915">
    <property type="term" value="F:23S rRNA (guanine(2445)-N(2))-methyltransferase activity"/>
    <property type="evidence" value="ECO:0007669"/>
    <property type="project" value="UniProtKB-EC"/>
</dbReference>
<reference evidence="9 10" key="1">
    <citation type="submission" date="2019-07" db="EMBL/GenBank/DDBJ databases">
        <title>Diversity of Bacteria from Kongsfjorden, Arctic.</title>
        <authorList>
            <person name="Yu Y."/>
        </authorList>
    </citation>
    <scope>NUCLEOTIDE SEQUENCE [LARGE SCALE GENOMIC DNA]</scope>
    <source>
        <strain evidence="9 10">SM1927</strain>
    </source>
</reference>
<organism evidence="9 10">
    <name type="scientific">Pseudoalteromonas neustonica</name>
    <dbReference type="NCBI Taxonomy" id="1840331"/>
    <lineage>
        <taxon>Bacteria</taxon>
        <taxon>Pseudomonadati</taxon>
        <taxon>Pseudomonadota</taxon>
        <taxon>Gammaproteobacteria</taxon>
        <taxon>Alteromonadales</taxon>
        <taxon>Pseudoalteromonadaceae</taxon>
        <taxon>Pseudoalteromonas</taxon>
    </lineage>
</organism>
<evidence type="ECO:0000256" key="3">
    <source>
        <dbReference type="ARBA" id="ARBA00022603"/>
    </source>
</evidence>
<comment type="caution">
    <text evidence="9">The sequence shown here is derived from an EMBL/GenBank/DDBJ whole genome shotgun (WGS) entry which is preliminary data.</text>
</comment>
<dbReference type="SUPFAM" id="SSF53335">
    <property type="entry name" value="S-adenosyl-L-methionine-dependent methyltransferases"/>
    <property type="match status" value="2"/>
</dbReference>
<dbReference type="Pfam" id="PF22020">
    <property type="entry name" value="RlmL_1st"/>
    <property type="match status" value="1"/>
</dbReference>
<comment type="catalytic activity">
    <reaction evidence="6">
        <text>guanosine(2445) in 23S rRNA + S-adenosyl-L-methionine = N(2)-methylguanosine(2445) in 23S rRNA + S-adenosyl-L-homocysteine + H(+)</text>
        <dbReference type="Rhea" id="RHEA:42740"/>
        <dbReference type="Rhea" id="RHEA-COMP:10215"/>
        <dbReference type="Rhea" id="RHEA-COMP:10216"/>
        <dbReference type="ChEBI" id="CHEBI:15378"/>
        <dbReference type="ChEBI" id="CHEBI:57856"/>
        <dbReference type="ChEBI" id="CHEBI:59789"/>
        <dbReference type="ChEBI" id="CHEBI:74269"/>
        <dbReference type="ChEBI" id="CHEBI:74481"/>
        <dbReference type="EC" id="2.1.1.173"/>
    </reaction>
</comment>
<evidence type="ECO:0000313" key="10">
    <source>
        <dbReference type="Proteomes" id="UP000317938"/>
    </source>
</evidence>
<dbReference type="PROSITE" id="PS51165">
    <property type="entry name" value="THUMP"/>
    <property type="match status" value="1"/>
</dbReference>
<evidence type="ECO:0000256" key="2">
    <source>
        <dbReference type="ARBA" id="ARBA00022552"/>
    </source>
</evidence>
<dbReference type="InterPro" id="IPR000241">
    <property type="entry name" value="RlmKL-like_Mtase"/>
</dbReference>
<dbReference type="Gene3D" id="3.30.2130.30">
    <property type="match status" value="1"/>
</dbReference>
<evidence type="ECO:0000313" key="9">
    <source>
        <dbReference type="EMBL" id="TVU85989.1"/>
    </source>
</evidence>
<evidence type="ECO:0000259" key="8">
    <source>
        <dbReference type="PROSITE" id="PS51165"/>
    </source>
</evidence>
<dbReference type="HAMAP" id="MF_01858">
    <property type="entry name" value="23SrRNA_methyltr_KL"/>
    <property type="match status" value="1"/>
</dbReference>
<dbReference type="CDD" id="cd11715">
    <property type="entry name" value="THUMP_AdoMetMT"/>
    <property type="match status" value="1"/>
</dbReference>
<dbReference type="PANTHER" id="PTHR47313">
    <property type="entry name" value="RIBOSOMAL RNA LARGE SUBUNIT METHYLTRANSFERASE K/L"/>
    <property type="match status" value="1"/>
</dbReference>
<keyword evidence="5 6" id="KW-0949">S-adenosyl-L-methionine</keyword>
<comment type="similarity">
    <text evidence="6">Belongs to the methyltransferase superfamily. RlmKL family.</text>
</comment>
<dbReference type="InterPro" id="IPR054170">
    <property type="entry name" value="RlmL_1st"/>
</dbReference>
<comment type="subcellular location">
    <subcellularLocation>
        <location evidence="6">Cytoplasm</location>
    </subcellularLocation>
</comment>
<dbReference type="InterPro" id="IPR029063">
    <property type="entry name" value="SAM-dependent_MTases_sf"/>
</dbReference>
<proteinExistence type="inferred from homology"/>
<name>A0ABY3FHY4_9GAMM</name>
<dbReference type="InterPro" id="IPR017244">
    <property type="entry name" value="23SrRNA_methyltr_KL"/>
</dbReference>
<comment type="function">
    <text evidence="6">Specifically methylates the guanine in position 2445 (m2G2445) and the guanine in position 2069 (m7G2069) of 23S rRNA.</text>
</comment>
<evidence type="ECO:0000256" key="1">
    <source>
        <dbReference type="ARBA" id="ARBA00022490"/>
    </source>
</evidence>
<dbReference type="SMART" id="SM00981">
    <property type="entry name" value="THUMP"/>
    <property type="match status" value="1"/>
</dbReference>
<sequence length="705" mass="79520">MHFIALTSIGIENLLVDELTDIGATVTKQTVGSVRFDADTTLAQKVCLMSRFATRVLMLIEEKEGVNNKESLYNFARSQPWQEWFGPTQTFAVDFNGTNDSLKNTQFSGLVIKDAIVDYFNDLFEQRPNVDKQDANVRVVARLSRQGVAMYIDYSGPRLSERGYREGQGKAPIKEHLAAALIKRSGWLDNVQQPLFDPCCGAGTILIEAAGMARNEAPGLFREGFAFERLPSFRIAKYKELKEQLTAQITDPKLWLIGHDNDANVLSKAVDNARRADLGDVIKFKQSDATKLTSVAKLPGVVISNLPYGERIGSMAELVSLHSALGTGFKKHFNNWKLALLGMDESLFKLLKLVKLKRYKFKNGPLDVVLNLYQLDDKQVSQTTEDKPALNFEGSMSFANRVKKNKQGLKNWLKQNDVQAYRVYDADIPEYNVAVDIYGDSAVIFEYAAPKEIDDVTAHKRLQDVISLTSQQLNIAPGNIAVKVRKKQKGEEQYTPMAKQNRTQVVEEFGAKFKVNLFDYLDTGLFLDHRLARRYIQENAKDKRFLNLFAYTGTASVHAALGGAKAITTVDLSKTYLKWGQDNFDLNNISNTRYRFEQADCLKWLEHATSQYDLIFLDPPTFSNSKRMKDAFDVQNDHIKLLTWVKKILSPSGTLIFSNNMRGFTMDEVGLIGLGLKAVNISEQTISPDFKRNKKIHNSWLITHG</sequence>
<dbReference type="EC" id="2.1.1.173" evidence="6"/>
<keyword evidence="7" id="KW-0694">RNA-binding</keyword>
<dbReference type="InterPro" id="IPR004114">
    <property type="entry name" value="THUMP_dom"/>
</dbReference>
<dbReference type="Gene3D" id="3.30.750.80">
    <property type="entry name" value="RNA methyltransferase domain (HRMD) like"/>
    <property type="match status" value="1"/>
</dbReference>
<dbReference type="Proteomes" id="UP000317938">
    <property type="component" value="Unassembled WGS sequence"/>
</dbReference>
<dbReference type="NCBIfam" id="NF008748">
    <property type="entry name" value="PRK11783.1"/>
    <property type="match status" value="1"/>
</dbReference>
<keyword evidence="4 6" id="KW-0808">Transferase</keyword>
<dbReference type="CDD" id="cd02440">
    <property type="entry name" value="AdoMet_MTases"/>
    <property type="match status" value="1"/>
</dbReference>
<dbReference type="InterPro" id="IPR019614">
    <property type="entry name" value="SAM-dep_methyl-trfase"/>
</dbReference>
<dbReference type="EMBL" id="VNFF01000002">
    <property type="protein sequence ID" value="TVU85989.1"/>
    <property type="molecule type" value="Genomic_DNA"/>
</dbReference>
<comment type="catalytic activity">
    <reaction evidence="6">
        <text>guanosine(2069) in 23S rRNA + S-adenosyl-L-methionine = N(2)-methylguanosine(2069) in 23S rRNA + S-adenosyl-L-homocysteine + H(+)</text>
        <dbReference type="Rhea" id="RHEA:43772"/>
        <dbReference type="Rhea" id="RHEA-COMP:10688"/>
        <dbReference type="Rhea" id="RHEA-COMP:10689"/>
        <dbReference type="ChEBI" id="CHEBI:15378"/>
        <dbReference type="ChEBI" id="CHEBI:57856"/>
        <dbReference type="ChEBI" id="CHEBI:59789"/>
        <dbReference type="ChEBI" id="CHEBI:74269"/>
        <dbReference type="ChEBI" id="CHEBI:74481"/>
        <dbReference type="EC" id="2.1.1.264"/>
    </reaction>
</comment>
<dbReference type="Gene3D" id="3.40.50.150">
    <property type="entry name" value="Vaccinia Virus protein VP39"/>
    <property type="match status" value="2"/>
</dbReference>
<dbReference type="EC" id="2.1.1.264" evidence="6"/>